<evidence type="ECO:0000313" key="3">
    <source>
        <dbReference type="EMBL" id="MEQ2197976.1"/>
    </source>
</evidence>
<reference evidence="3 4" key="1">
    <citation type="submission" date="2021-06" db="EMBL/GenBank/DDBJ databases">
        <authorList>
            <person name="Palmer J.M."/>
        </authorList>
    </citation>
    <scope>NUCLEOTIDE SEQUENCE [LARGE SCALE GENOMIC DNA]</scope>
    <source>
        <strain evidence="3 4">XC_2019</strain>
        <tissue evidence="3">Muscle</tissue>
    </source>
</reference>
<evidence type="ECO:0000313" key="4">
    <source>
        <dbReference type="Proteomes" id="UP001434883"/>
    </source>
</evidence>
<accession>A0ABV0QRB0</accession>
<feature type="region of interest" description="Disordered" evidence="1">
    <location>
        <begin position="63"/>
        <end position="105"/>
    </location>
</feature>
<feature type="compositionally biased region" description="Polar residues" evidence="1">
    <location>
        <begin position="91"/>
        <end position="105"/>
    </location>
</feature>
<proteinExistence type="predicted"/>
<feature type="non-terminal residue" evidence="3">
    <location>
        <position position="1"/>
    </location>
</feature>
<keyword evidence="2" id="KW-0732">Signal</keyword>
<keyword evidence="4" id="KW-1185">Reference proteome</keyword>
<sequence>DLLFSACGLSILSTIICTLGSLLMSEIVDIPDDSSPSEDSCLMEVGIRNRGGNRTCAERGDAIFRGPQSQTPESPLAGGPRTRQFLRGERSNSCSSPSTATNTYR</sequence>
<dbReference type="Proteomes" id="UP001434883">
    <property type="component" value="Unassembled WGS sequence"/>
</dbReference>
<dbReference type="EMBL" id="JAHRIN010018454">
    <property type="protein sequence ID" value="MEQ2197976.1"/>
    <property type="molecule type" value="Genomic_DNA"/>
</dbReference>
<comment type="caution">
    <text evidence="3">The sequence shown here is derived from an EMBL/GenBank/DDBJ whole genome shotgun (WGS) entry which is preliminary data.</text>
</comment>
<name>A0ABV0QRB0_9TELE</name>
<protein>
    <submittedName>
        <fullName evidence="3">Uncharacterized protein</fullName>
    </submittedName>
</protein>
<evidence type="ECO:0000256" key="1">
    <source>
        <dbReference type="SAM" id="MobiDB-lite"/>
    </source>
</evidence>
<feature type="signal peptide" evidence="2">
    <location>
        <begin position="1"/>
        <end position="20"/>
    </location>
</feature>
<feature type="chain" id="PRO_5045926567" evidence="2">
    <location>
        <begin position="21"/>
        <end position="105"/>
    </location>
</feature>
<organism evidence="3 4">
    <name type="scientific">Xenoophorus captivus</name>
    <dbReference type="NCBI Taxonomy" id="1517983"/>
    <lineage>
        <taxon>Eukaryota</taxon>
        <taxon>Metazoa</taxon>
        <taxon>Chordata</taxon>
        <taxon>Craniata</taxon>
        <taxon>Vertebrata</taxon>
        <taxon>Euteleostomi</taxon>
        <taxon>Actinopterygii</taxon>
        <taxon>Neopterygii</taxon>
        <taxon>Teleostei</taxon>
        <taxon>Neoteleostei</taxon>
        <taxon>Acanthomorphata</taxon>
        <taxon>Ovalentaria</taxon>
        <taxon>Atherinomorphae</taxon>
        <taxon>Cyprinodontiformes</taxon>
        <taxon>Goodeidae</taxon>
        <taxon>Xenoophorus</taxon>
    </lineage>
</organism>
<gene>
    <name evidence="3" type="ORF">XENOCAPTIV_005924</name>
</gene>
<evidence type="ECO:0000256" key="2">
    <source>
        <dbReference type="SAM" id="SignalP"/>
    </source>
</evidence>